<comment type="caution">
    <text evidence="1">The sequence shown here is derived from an EMBL/GenBank/DDBJ whole genome shotgun (WGS) entry which is preliminary data.</text>
</comment>
<accession>A0A3N0XSL9</accession>
<organism evidence="1 2">
    <name type="scientific">Anabarilius grahami</name>
    <name type="common">Kanglang fish</name>
    <name type="synonym">Barilius grahami</name>
    <dbReference type="NCBI Taxonomy" id="495550"/>
    <lineage>
        <taxon>Eukaryota</taxon>
        <taxon>Metazoa</taxon>
        <taxon>Chordata</taxon>
        <taxon>Craniata</taxon>
        <taxon>Vertebrata</taxon>
        <taxon>Euteleostomi</taxon>
        <taxon>Actinopterygii</taxon>
        <taxon>Neopterygii</taxon>
        <taxon>Teleostei</taxon>
        <taxon>Ostariophysi</taxon>
        <taxon>Cypriniformes</taxon>
        <taxon>Xenocyprididae</taxon>
        <taxon>Xenocypridinae</taxon>
        <taxon>Xenocypridinae incertae sedis</taxon>
        <taxon>Anabarilius</taxon>
    </lineage>
</organism>
<gene>
    <name evidence="1" type="ORF">DPX16_1561</name>
</gene>
<sequence length="200" mass="22370">MSQSHNELFSGRAISMSVALNANEEERGGAKWRVGAALTSLQPCYHALMLTVDVSQWLVDTQAFQFDPESDPDGEAPDEEVATQRLQQDVSECTDQDAWEQCGNRAARERQADLAAVKWRVDQRCTRAARELQATRRRLLESGELLESSEQNRERRATSCSKLLQSDELISGEFRLLAGEGGFKSRSSSEEMISVSLKEN</sequence>
<evidence type="ECO:0000313" key="1">
    <source>
        <dbReference type="EMBL" id="ROJ30582.1"/>
    </source>
</evidence>
<evidence type="ECO:0000313" key="2">
    <source>
        <dbReference type="Proteomes" id="UP000281406"/>
    </source>
</evidence>
<protein>
    <submittedName>
        <fullName evidence="1">Uncharacterized protein</fullName>
    </submittedName>
</protein>
<reference evidence="1 2" key="1">
    <citation type="submission" date="2018-10" db="EMBL/GenBank/DDBJ databases">
        <title>Genome assembly for a Yunnan-Guizhou Plateau 3E fish, Anabarilius grahami (Regan), and its evolutionary and genetic applications.</title>
        <authorList>
            <person name="Jiang W."/>
        </authorList>
    </citation>
    <scope>NUCLEOTIDE SEQUENCE [LARGE SCALE GENOMIC DNA]</scope>
    <source>
        <strain evidence="1">AG-KIZ</strain>
        <tissue evidence="1">Muscle</tissue>
    </source>
</reference>
<proteinExistence type="predicted"/>
<dbReference type="Proteomes" id="UP000281406">
    <property type="component" value="Unassembled WGS sequence"/>
</dbReference>
<dbReference type="EMBL" id="RJVU01061863">
    <property type="protein sequence ID" value="ROJ30582.1"/>
    <property type="molecule type" value="Genomic_DNA"/>
</dbReference>
<dbReference type="AlphaFoldDB" id="A0A3N0XSL9"/>
<dbReference type="OrthoDB" id="9898867at2759"/>
<name>A0A3N0XSL9_ANAGA</name>
<keyword evidence="2" id="KW-1185">Reference proteome</keyword>